<feature type="domain" description="HTH CENPB-type" evidence="4">
    <location>
        <begin position="200"/>
        <end position="274"/>
    </location>
</feature>
<dbReference type="Pfam" id="PF04218">
    <property type="entry name" value="CENP-B_N"/>
    <property type="match status" value="1"/>
</dbReference>
<feature type="region of interest" description="Disordered" evidence="3">
    <location>
        <begin position="542"/>
        <end position="573"/>
    </location>
</feature>
<protein>
    <submittedName>
        <fullName evidence="5">Tc5 transposase DNA-binding and CENP-B DNA-binding domain protein</fullName>
    </submittedName>
</protein>
<dbReference type="OrthoDB" id="9909311at2759"/>
<dbReference type="EMBL" id="JELW01000002">
    <property type="protein sequence ID" value="EXV03995.1"/>
    <property type="molecule type" value="Genomic_DNA"/>
</dbReference>
<evidence type="ECO:0000256" key="3">
    <source>
        <dbReference type="SAM" id="MobiDB-lite"/>
    </source>
</evidence>
<evidence type="ECO:0000259" key="4">
    <source>
        <dbReference type="PROSITE" id="PS51253"/>
    </source>
</evidence>
<feature type="compositionally biased region" description="Polar residues" evidence="3">
    <location>
        <begin position="103"/>
        <end position="116"/>
    </location>
</feature>
<dbReference type="PANTHER" id="PTHR19303:SF70">
    <property type="entry name" value="HTH CENPB-TYPE DOMAIN-CONTAINING PROTEIN"/>
    <property type="match status" value="1"/>
</dbReference>
<keyword evidence="2" id="KW-0539">Nucleus</keyword>
<feature type="region of interest" description="Disordered" evidence="3">
    <location>
        <begin position="403"/>
        <end position="501"/>
    </location>
</feature>
<reference evidence="5 6" key="1">
    <citation type="submission" date="2014-02" db="EMBL/GenBank/DDBJ databases">
        <title>The genome sequence of the entomopathogenic fungus Metarhizium robertsii ARSEF 2575.</title>
        <authorList>
            <person name="Giuliano Garisto Donzelli B."/>
            <person name="Roe B.A."/>
            <person name="Macmil S.L."/>
            <person name="Krasnoff S.B."/>
            <person name="Gibson D.M."/>
        </authorList>
    </citation>
    <scope>NUCLEOTIDE SEQUENCE [LARGE SCALE GENOMIC DNA]</scope>
    <source>
        <strain evidence="5 6">ARSEF 2575</strain>
    </source>
</reference>
<dbReference type="AlphaFoldDB" id="A0A0A1V2F3"/>
<feature type="compositionally biased region" description="Polar residues" evidence="3">
    <location>
        <begin position="357"/>
        <end position="372"/>
    </location>
</feature>
<feature type="compositionally biased region" description="Basic and acidic residues" evidence="3">
    <location>
        <begin position="186"/>
        <end position="195"/>
    </location>
</feature>
<comment type="caution">
    <text evidence="5">The sequence shown here is derived from an EMBL/GenBank/DDBJ whole genome shotgun (WGS) entry which is preliminary data.</text>
</comment>
<dbReference type="Proteomes" id="UP000030151">
    <property type="component" value="Unassembled WGS sequence"/>
</dbReference>
<dbReference type="SUPFAM" id="SSF46689">
    <property type="entry name" value="Homeodomain-like"/>
    <property type="match status" value="2"/>
</dbReference>
<name>A0A0A1V2F3_9HYPO</name>
<feature type="region of interest" description="Disordered" evidence="3">
    <location>
        <begin position="103"/>
        <end position="142"/>
    </location>
</feature>
<dbReference type="Gene3D" id="1.10.10.60">
    <property type="entry name" value="Homeodomain-like"/>
    <property type="match status" value="2"/>
</dbReference>
<feature type="region of interest" description="Disordered" evidence="3">
    <location>
        <begin position="186"/>
        <end position="213"/>
    </location>
</feature>
<feature type="compositionally biased region" description="Low complexity" evidence="3">
    <location>
        <begin position="422"/>
        <end position="442"/>
    </location>
</feature>
<evidence type="ECO:0000256" key="2">
    <source>
        <dbReference type="ARBA" id="ARBA00023242"/>
    </source>
</evidence>
<dbReference type="HOGENOM" id="CLU_021861_1_0_1"/>
<feature type="region of interest" description="Disordered" evidence="3">
    <location>
        <begin position="340"/>
        <end position="375"/>
    </location>
</feature>
<dbReference type="eggNOG" id="ENOG502QQS7">
    <property type="taxonomic scope" value="Eukaryota"/>
</dbReference>
<organism evidence="5 6">
    <name type="scientific">Metarhizium robertsii</name>
    <dbReference type="NCBI Taxonomy" id="568076"/>
    <lineage>
        <taxon>Eukaryota</taxon>
        <taxon>Fungi</taxon>
        <taxon>Dikarya</taxon>
        <taxon>Ascomycota</taxon>
        <taxon>Pezizomycotina</taxon>
        <taxon>Sordariomycetes</taxon>
        <taxon>Hypocreomycetidae</taxon>
        <taxon>Hypocreales</taxon>
        <taxon>Clavicipitaceae</taxon>
        <taxon>Metarhizium</taxon>
    </lineage>
</organism>
<feature type="compositionally biased region" description="Polar residues" evidence="3">
    <location>
        <begin position="480"/>
        <end position="499"/>
    </location>
</feature>
<dbReference type="GO" id="GO:0003677">
    <property type="term" value="F:DNA binding"/>
    <property type="evidence" value="ECO:0007669"/>
    <property type="project" value="UniProtKB-KW"/>
</dbReference>
<dbReference type="InterPro" id="IPR009057">
    <property type="entry name" value="Homeodomain-like_sf"/>
</dbReference>
<dbReference type="PROSITE" id="PS51253">
    <property type="entry name" value="HTH_CENPB"/>
    <property type="match status" value="1"/>
</dbReference>
<accession>A0A0A1V2F3</accession>
<dbReference type="InterPro" id="IPR006600">
    <property type="entry name" value="HTH_CenpB_DNA-bd_dom"/>
</dbReference>
<evidence type="ECO:0000313" key="5">
    <source>
        <dbReference type="EMBL" id="EXV03995.1"/>
    </source>
</evidence>
<gene>
    <name evidence="5" type="ORF">X797_001665</name>
</gene>
<dbReference type="Pfam" id="PF03221">
    <property type="entry name" value="HTH_Tnp_Tc5"/>
    <property type="match status" value="1"/>
</dbReference>
<dbReference type="GO" id="GO:0005634">
    <property type="term" value="C:nucleus"/>
    <property type="evidence" value="ECO:0007669"/>
    <property type="project" value="TreeGrafter"/>
</dbReference>
<feature type="compositionally biased region" description="Low complexity" evidence="3">
    <location>
        <begin position="466"/>
        <end position="479"/>
    </location>
</feature>
<dbReference type="PANTHER" id="PTHR19303">
    <property type="entry name" value="TRANSPOSON"/>
    <property type="match status" value="1"/>
</dbReference>
<dbReference type="SMART" id="SM00674">
    <property type="entry name" value="CENPB"/>
    <property type="match status" value="1"/>
</dbReference>
<feature type="compositionally biased region" description="Polar residues" evidence="3">
    <location>
        <begin position="299"/>
        <end position="320"/>
    </location>
</feature>
<keyword evidence="1 5" id="KW-0238">DNA-binding</keyword>
<evidence type="ECO:0000256" key="1">
    <source>
        <dbReference type="ARBA" id="ARBA00023125"/>
    </source>
</evidence>
<feature type="compositionally biased region" description="Polar residues" evidence="3">
    <location>
        <begin position="340"/>
        <end position="350"/>
    </location>
</feature>
<feature type="region of interest" description="Disordered" evidence="3">
    <location>
        <begin position="271"/>
        <end position="327"/>
    </location>
</feature>
<sequence>MNTSADGSVTMGQDSTAITQSSGYNDGWATISPYSQSPYDGSPMTEYSGFGTFVPPGVHSDSMPRMPQQGGHQHQHQMMHHSATPMGHHQLPMLNTTWPSQLTNPTPSSGSFSAPATSIPPVPRIPRAIDTPKLPSQADKGRKTLTTEQKRAMCQYHEENPGTRQADIGLRFGVERSTVSKVLRHKDQYLRRDQDPDPAALKRSGKAKNPDFDRTLSNYVRRQQQRGFDIKDEEIMEQARLFAHASGNQDAILGSLTSGWLQKFKQKHGIGTSRLSRRASETNIADSTRMLEHNLVRNDATSNDISPASPTQPLSPLSGSRSDEEVKREQNIDYDFAYRQQHSQPTTSLATDIRDNPGSSFSGGTLSPTGAFNFSPDPNAGSFQPLGMRAEMPPEFHREKRSNTFPSIDVSYGNQATPATEPMTPQLPAPTAAPSSALDSPTNDGQIAPFSINTGLTSPPALHRTSSSSSIAARSSSISLTNTGASMTPVDSSPVSPSQEDARRAANTLLSYLHNMSSTGQLFQGDYQAMLQLTKKLEIHQHQSNRPSAGGLSRIPEGDNEMNATGPAMMQAS</sequence>
<proteinExistence type="predicted"/>
<dbReference type="InterPro" id="IPR007889">
    <property type="entry name" value="HTH_Psq"/>
</dbReference>
<evidence type="ECO:0000313" key="6">
    <source>
        <dbReference type="Proteomes" id="UP000030151"/>
    </source>
</evidence>
<dbReference type="InterPro" id="IPR050863">
    <property type="entry name" value="CenT-Element_Derived"/>
</dbReference>